<keyword evidence="3" id="KW-1185">Reference proteome</keyword>
<evidence type="ECO:0000313" key="3">
    <source>
        <dbReference type="Proteomes" id="UP001341840"/>
    </source>
</evidence>
<feature type="region of interest" description="Disordered" evidence="1">
    <location>
        <begin position="1"/>
        <end position="28"/>
    </location>
</feature>
<accession>A0ABU6XM15</accession>
<organism evidence="2 3">
    <name type="scientific">Stylosanthes scabra</name>
    <dbReference type="NCBI Taxonomy" id="79078"/>
    <lineage>
        <taxon>Eukaryota</taxon>
        <taxon>Viridiplantae</taxon>
        <taxon>Streptophyta</taxon>
        <taxon>Embryophyta</taxon>
        <taxon>Tracheophyta</taxon>
        <taxon>Spermatophyta</taxon>
        <taxon>Magnoliopsida</taxon>
        <taxon>eudicotyledons</taxon>
        <taxon>Gunneridae</taxon>
        <taxon>Pentapetalae</taxon>
        <taxon>rosids</taxon>
        <taxon>fabids</taxon>
        <taxon>Fabales</taxon>
        <taxon>Fabaceae</taxon>
        <taxon>Papilionoideae</taxon>
        <taxon>50 kb inversion clade</taxon>
        <taxon>dalbergioids sensu lato</taxon>
        <taxon>Dalbergieae</taxon>
        <taxon>Pterocarpus clade</taxon>
        <taxon>Stylosanthes</taxon>
    </lineage>
</organism>
<feature type="compositionally biased region" description="Basic residues" evidence="1">
    <location>
        <begin position="8"/>
        <end position="26"/>
    </location>
</feature>
<sequence>MVKETVAKKSKALKRAKTQTKKKRKPKKDECDEFRCVPKSVAKIFEYLDKNQDKRALVEEMGFGALSILPNYYLKQKVLKELINCYDIYDIPYARLQERWKSPHKR</sequence>
<name>A0ABU6XM15_9FABA</name>
<dbReference type="Proteomes" id="UP001341840">
    <property type="component" value="Unassembled WGS sequence"/>
</dbReference>
<comment type="caution">
    <text evidence="2">The sequence shown here is derived from an EMBL/GenBank/DDBJ whole genome shotgun (WGS) entry which is preliminary data.</text>
</comment>
<dbReference type="EMBL" id="JASCZI010212037">
    <property type="protein sequence ID" value="MED6198099.1"/>
    <property type="molecule type" value="Genomic_DNA"/>
</dbReference>
<protein>
    <submittedName>
        <fullName evidence="2">Uncharacterized protein</fullName>
    </submittedName>
</protein>
<evidence type="ECO:0000313" key="2">
    <source>
        <dbReference type="EMBL" id="MED6198099.1"/>
    </source>
</evidence>
<proteinExistence type="predicted"/>
<reference evidence="2 3" key="1">
    <citation type="journal article" date="2023" name="Plants (Basel)">
        <title>Bridging the Gap: Combining Genomics and Transcriptomics Approaches to Understand Stylosanthes scabra, an Orphan Legume from the Brazilian Caatinga.</title>
        <authorList>
            <person name="Ferreira-Neto J.R.C."/>
            <person name="da Silva M.D."/>
            <person name="Binneck E."/>
            <person name="de Melo N.F."/>
            <person name="da Silva R.H."/>
            <person name="de Melo A.L.T.M."/>
            <person name="Pandolfi V."/>
            <person name="Bustamante F.O."/>
            <person name="Brasileiro-Vidal A.C."/>
            <person name="Benko-Iseppon A.M."/>
        </authorList>
    </citation>
    <scope>NUCLEOTIDE SEQUENCE [LARGE SCALE GENOMIC DNA]</scope>
    <source>
        <tissue evidence="2">Leaves</tissue>
    </source>
</reference>
<gene>
    <name evidence="2" type="ORF">PIB30_062806</name>
</gene>
<evidence type="ECO:0000256" key="1">
    <source>
        <dbReference type="SAM" id="MobiDB-lite"/>
    </source>
</evidence>